<gene>
    <name evidence="3" type="ORF">A4X20_09510</name>
</gene>
<sequence>MRTRILPLLAAGLLVVACGGAQPEQEAAEASGGAETSEAAPDKGKVDAPEQAPGEPAPGGGSMVATYQDATTPEALRGKELLEGDRALEDMADDINQTLILPYDIPLIGAQCDQPNAFWSPSDKTITICYEDASNSERIFTELQEPDPAASAINAEWATFYHEVGHMAITIYELPITGREEDVADQLAAYVLLQPDESGAPDAESVQAVKDFATVFDVSGDEDGPLGEGDFADEHTLNEARKYNLLCWIYGSNPDANADLVSEGELPESRAGGCQAEWQQLDNAWATLLDPHFT</sequence>
<feature type="region of interest" description="Disordered" evidence="1">
    <location>
        <begin position="22"/>
        <end position="65"/>
    </location>
</feature>
<dbReference type="PROSITE" id="PS51257">
    <property type="entry name" value="PROKAR_LIPOPROTEIN"/>
    <property type="match status" value="1"/>
</dbReference>
<evidence type="ECO:0008006" key="5">
    <source>
        <dbReference type="Google" id="ProtNLM"/>
    </source>
</evidence>
<keyword evidence="2" id="KW-0732">Signal</keyword>
<evidence type="ECO:0000313" key="4">
    <source>
        <dbReference type="Proteomes" id="UP000078396"/>
    </source>
</evidence>
<proteinExistence type="predicted"/>
<feature type="chain" id="PRO_5038622476" description="Metallopeptidase DUF4344" evidence="2">
    <location>
        <begin position="22"/>
        <end position="294"/>
    </location>
</feature>
<evidence type="ECO:0000313" key="3">
    <source>
        <dbReference type="EMBL" id="OAN30100.1"/>
    </source>
</evidence>
<dbReference type="Proteomes" id="UP000078396">
    <property type="component" value="Unassembled WGS sequence"/>
</dbReference>
<organism evidence="3 4">
    <name type="scientific">Mycolicibacterium iranicum</name>
    <name type="common">Mycobacterium iranicum</name>
    <dbReference type="NCBI Taxonomy" id="912594"/>
    <lineage>
        <taxon>Bacteria</taxon>
        <taxon>Bacillati</taxon>
        <taxon>Actinomycetota</taxon>
        <taxon>Actinomycetes</taxon>
        <taxon>Mycobacteriales</taxon>
        <taxon>Mycobacteriaceae</taxon>
        <taxon>Mycolicibacterium</taxon>
    </lineage>
</organism>
<dbReference type="RefSeq" id="WP_064284777.1">
    <property type="nucleotide sequence ID" value="NZ_LWCS01000065.1"/>
</dbReference>
<dbReference type="AlphaFoldDB" id="A0A178LI87"/>
<feature type="signal peptide" evidence="2">
    <location>
        <begin position="1"/>
        <end position="21"/>
    </location>
</feature>
<dbReference type="OrthoDB" id="935695at2"/>
<dbReference type="EMBL" id="LWCS01000065">
    <property type="protein sequence ID" value="OAN30100.1"/>
    <property type="molecule type" value="Genomic_DNA"/>
</dbReference>
<evidence type="ECO:0000256" key="2">
    <source>
        <dbReference type="SAM" id="SignalP"/>
    </source>
</evidence>
<dbReference type="InterPro" id="IPR025644">
    <property type="entry name" value="DUF4344"/>
</dbReference>
<name>A0A178LI87_MYCIR</name>
<evidence type="ECO:0000256" key="1">
    <source>
        <dbReference type="SAM" id="MobiDB-lite"/>
    </source>
</evidence>
<reference evidence="3 4" key="1">
    <citation type="submission" date="2016-04" db="EMBL/GenBank/DDBJ databases">
        <title>Draft Genome Sequences of Staphylococcus capitis Strain H36, S. capitis Strain H65, S. cohnii Strain H62, S. hominis Strain H69, Mycobacterium iranicum Strain H39, Plantibacter sp. Strain H53, Pseudomonas oryzihabitans Strain H72, and Microbacterium sp. Strain H83, isolated from residential settings.</title>
        <authorList>
            <person name="Lymperopoulou D."/>
            <person name="Adams R.I."/>
            <person name="Lindow S."/>
            <person name="Coil D.A."/>
            <person name="Jospin G."/>
            <person name="Eisen J.A."/>
        </authorList>
    </citation>
    <scope>NUCLEOTIDE SEQUENCE [LARGE SCALE GENOMIC DNA]</scope>
    <source>
        <strain evidence="3 4">H39</strain>
    </source>
</reference>
<accession>A0A178LI87</accession>
<protein>
    <recommendedName>
        <fullName evidence="5">Metallopeptidase DUF4344</fullName>
    </recommendedName>
</protein>
<feature type="compositionally biased region" description="Low complexity" evidence="1">
    <location>
        <begin position="22"/>
        <end position="39"/>
    </location>
</feature>
<comment type="caution">
    <text evidence="3">The sequence shown here is derived from an EMBL/GenBank/DDBJ whole genome shotgun (WGS) entry which is preliminary data.</text>
</comment>
<dbReference type="Pfam" id="PF14247">
    <property type="entry name" value="DUF4344"/>
    <property type="match status" value="1"/>
</dbReference>